<comment type="caution">
    <text evidence="2">The sequence shown here is derived from an EMBL/GenBank/DDBJ whole genome shotgun (WGS) entry which is preliminary data.</text>
</comment>
<sequence length="105" mass="11747">MEDCDWTDLPSTSSGLLGIDENYITDSSPEISEKKEDLPEHENENDSANNTENNSSEDCEVGGKVTKKAASNEKQEKESCPICLSSFEDRSFLDQCFHILFLTFS</sequence>
<keyword evidence="3" id="KW-1185">Reference proteome</keyword>
<feature type="compositionally biased region" description="Basic and acidic residues" evidence="1">
    <location>
        <begin position="70"/>
        <end position="79"/>
    </location>
</feature>
<dbReference type="AlphaFoldDB" id="A0A6S7IT86"/>
<dbReference type="EMBL" id="CACRXK020011183">
    <property type="protein sequence ID" value="CAB4020916.1"/>
    <property type="molecule type" value="Genomic_DNA"/>
</dbReference>
<name>A0A6S7IT86_PARCT</name>
<organism evidence="2 3">
    <name type="scientific">Paramuricea clavata</name>
    <name type="common">Red gorgonian</name>
    <name type="synonym">Violescent sea-whip</name>
    <dbReference type="NCBI Taxonomy" id="317549"/>
    <lineage>
        <taxon>Eukaryota</taxon>
        <taxon>Metazoa</taxon>
        <taxon>Cnidaria</taxon>
        <taxon>Anthozoa</taxon>
        <taxon>Octocorallia</taxon>
        <taxon>Malacalcyonacea</taxon>
        <taxon>Plexauridae</taxon>
        <taxon>Paramuricea</taxon>
    </lineage>
</organism>
<proteinExistence type="predicted"/>
<feature type="compositionally biased region" description="Basic and acidic residues" evidence="1">
    <location>
        <begin position="31"/>
        <end position="44"/>
    </location>
</feature>
<dbReference type="Proteomes" id="UP001152795">
    <property type="component" value="Unassembled WGS sequence"/>
</dbReference>
<protein>
    <submittedName>
        <fullName evidence="2">Uncharacterized protein</fullName>
    </submittedName>
</protein>
<reference evidence="2" key="1">
    <citation type="submission" date="2020-04" db="EMBL/GenBank/DDBJ databases">
        <authorList>
            <person name="Alioto T."/>
            <person name="Alioto T."/>
            <person name="Gomez Garrido J."/>
        </authorList>
    </citation>
    <scope>NUCLEOTIDE SEQUENCE</scope>
    <source>
        <strain evidence="2">A484AB</strain>
    </source>
</reference>
<accession>A0A6S7IT86</accession>
<gene>
    <name evidence="2" type="ORF">PACLA_8A035295</name>
</gene>
<feature type="region of interest" description="Disordered" evidence="1">
    <location>
        <begin position="1"/>
        <end position="79"/>
    </location>
</feature>
<dbReference type="OrthoDB" id="21204at2759"/>
<evidence type="ECO:0000313" key="3">
    <source>
        <dbReference type="Proteomes" id="UP001152795"/>
    </source>
</evidence>
<evidence type="ECO:0000256" key="1">
    <source>
        <dbReference type="SAM" id="MobiDB-lite"/>
    </source>
</evidence>
<evidence type="ECO:0000313" key="2">
    <source>
        <dbReference type="EMBL" id="CAB4020916.1"/>
    </source>
</evidence>